<keyword evidence="1" id="KW-0472">Membrane</keyword>
<keyword evidence="1" id="KW-0812">Transmembrane</keyword>
<keyword evidence="1" id="KW-1133">Transmembrane helix</keyword>
<feature type="transmembrane region" description="Helical" evidence="1">
    <location>
        <begin position="7"/>
        <end position="27"/>
    </location>
</feature>
<dbReference type="EMBL" id="GEDV01012625">
    <property type="protein sequence ID" value="JAP75932.1"/>
    <property type="molecule type" value="Transcribed_RNA"/>
</dbReference>
<feature type="transmembrane region" description="Helical" evidence="1">
    <location>
        <begin position="47"/>
        <end position="64"/>
    </location>
</feature>
<name>A0A131YBT3_RHIAP</name>
<reference evidence="2" key="1">
    <citation type="journal article" date="2016" name="Ticks Tick Borne Dis.">
        <title>De novo assembly and annotation of the salivary gland transcriptome of Rhipicephalus appendiculatus male and female ticks during blood feeding.</title>
        <authorList>
            <person name="de Castro M.H."/>
            <person name="de Klerk D."/>
            <person name="Pienaar R."/>
            <person name="Latif A.A."/>
            <person name="Rees D.J."/>
            <person name="Mans B.J."/>
        </authorList>
    </citation>
    <scope>NUCLEOTIDE SEQUENCE</scope>
    <source>
        <tissue evidence="2">Salivary glands</tissue>
    </source>
</reference>
<sequence length="92" mass="10580">MLNHKRVYAYFLFFFFCITHCMNRGIASSSPPHWQKHNHMGRTIDPHAARASSGVGAFILRCALLRRCQNRSERVPCGYSQKRKPSALLFSP</sequence>
<evidence type="ECO:0000256" key="1">
    <source>
        <dbReference type="SAM" id="Phobius"/>
    </source>
</evidence>
<proteinExistence type="predicted"/>
<accession>A0A131YBT3</accession>
<evidence type="ECO:0000313" key="2">
    <source>
        <dbReference type="EMBL" id="JAP75932.1"/>
    </source>
</evidence>
<organism evidence="2">
    <name type="scientific">Rhipicephalus appendiculatus</name>
    <name type="common">Brown ear tick</name>
    <dbReference type="NCBI Taxonomy" id="34631"/>
    <lineage>
        <taxon>Eukaryota</taxon>
        <taxon>Metazoa</taxon>
        <taxon>Ecdysozoa</taxon>
        <taxon>Arthropoda</taxon>
        <taxon>Chelicerata</taxon>
        <taxon>Arachnida</taxon>
        <taxon>Acari</taxon>
        <taxon>Parasitiformes</taxon>
        <taxon>Ixodida</taxon>
        <taxon>Ixodoidea</taxon>
        <taxon>Ixodidae</taxon>
        <taxon>Rhipicephalinae</taxon>
        <taxon>Rhipicephalus</taxon>
        <taxon>Rhipicephalus</taxon>
    </lineage>
</organism>
<protein>
    <submittedName>
        <fullName evidence="2">Uncharacterized protein</fullName>
    </submittedName>
</protein>
<dbReference type="AlphaFoldDB" id="A0A131YBT3"/>